<dbReference type="NCBIfam" id="NF033497">
    <property type="entry name" value="rubre_like_arch"/>
    <property type="match status" value="1"/>
</dbReference>
<keyword evidence="3" id="KW-1185">Reference proteome</keyword>
<feature type="domain" description="DUF7129" evidence="1">
    <location>
        <begin position="15"/>
        <end position="47"/>
    </location>
</feature>
<evidence type="ECO:0000259" key="1">
    <source>
        <dbReference type="Pfam" id="PF23455"/>
    </source>
</evidence>
<organism evidence="2 3">
    <name type="scientific">Halapricum desulfuricans</name>
    <dbReference type="NCBI Taxonomy" id="2841257"/>
    <lineage>
        <taxon>Archaea</taxon>
        <taxon>Methanobacteriati</taxon>
        <taxon>Methanobacteriota</taxon>
        <taxon>Stenosarchaea group</taxon>
        <taxon>Halobacteria</taxon>
        <taxon>Halobacteriales</taxon>
        <taxon>Haloarculaceae</taxon>
        <taxon>Halapricum</taxon>
    </lineage>
</organism>
<gene>
    <name evidence="2" type="ORF">HSEST_0210</name>
</gene>
<evidence type="ECO:0000313" key="2">
    <source>
        <dbReference type="EMBL" id="QSG13763.1"/>
    </source>
</evidence>
<dbReference type="EMBL" id="CP064791">
    <property type="protein sequence ID" value="QSG13763.1"/>
    <property type="molecule type" value="Genomic_DNA"/>
</dbReference>
<dbReference type="GeneID" id="68856851"/>
<evidence type="ECO:0000313" key="3">
    <source>
        <dbReference type="Proteomes" id="UP000663292"/>
    </source>
</evidence>
<dbReference type="Pfam" id="PF23455">
    <property type="entry name" value="DUF7129"/>
    <property type="match status" value="1"/>
</dbReference>
<dbReference type="Proteomes" id="UP000663292">
    <property type="component" value="Chromosome"/>
</dbReference>
<proteinExistence type="predicted"/>
<dbReference type="AlphaFoldDB" id="A0A897NSH0"/>
<protein>
    <submittedName>
        <fullName evidence="2">Zn finger protein, C2C2 type</fullName>
    </submittedName>
</protein>
<dbReference type="RefSeq" id="WP_229121718.1">
    <property type="nucleotide sequence ID" value="NZ_CP064791.1"/>
</dbReference>
<dbReference type="InterPro" id="IPR055553">
    <property type="entry name" value="DUF7129"/>
</dbReference>
<accession>A0A897NSH0</accession>
<reference evidence="2 3" key="1">
    <citation type="submission" date="2020-11" db="EMBL/GenBank/DDBJ databases">
        <title>Carbohydrate-dependent, anaerobic sulfur respiration: A novel catabolism in halophilic archaea.</title>
        <authorList>
            <person name="Sorokin D.Y."/>
            <person name="Messina E."/>
            <person name="Smedile F."/>
            <person name="La Cono V."/>
            <person name="Hallsworth J.E."/>
            <person name="Yakimov M.M."/>
        </authorList>
    </citation>
    <scope>NUCLEOTIDE SEQUENCE [LARGE SCALE GENOMIC DNA]</scope>
    <source>
        <strain evidence="2 3">HSR-Est</strain>
    </source>
</reference>
<sequence>MPHGQDLENANDPESPSVYECLGCGAIVTSKSHPGTCECGGEFHNRAKSIE</sequence>
<name>A0A897NSH0_9EURY</name>